<evidence type="ECO:0000313" key="2">
    <source>
        <dbReference type="Proteomes" id="UP000585050"/>
    </source>
</evidence>
<reference evidence="1 2" key="1">
    <citation type="submission" date="2020-04" db="EMBL/GenBank/DDBJ databases">
        <title>Flammeovirga sp. SR4, a novel species isolated from seawater.</title>
        <authorList>
            <person name="Wang X."/>
        </authorList>
    </citation>
    <scope>NUCLEOTIDE SEQUENCE [LARGE SCALE GENOMIC DNA]</scope>
    <source>
        <strain evidence="1 2">SR4</strain>
    </source>
</reference>
<keyword evidence="2" id="KW-1185">Reference proteome</keyword>
<dbReference type="Proteomes" id="UP000585050">
    <property type="component" value="Unassembled WGS sequence"/>
</dbReference>
<dbReference type="AlphaFoldDB" id="A0A7X8SRL9"/>
<gene>
    <name evidence="1" type="ORF">HGP29_28360</name>
</gene>
<protein>
    <submittedName>
        <fullName evidence="1">Uncharacterized protein</fullName>
    </submittedName>
</protein>
<sequence length="125" mass="14800">MKLPIEYRWLKAHSFEGLRPWYFVDPSKSEGLRKEYQLETGKDIIPIARRQDNDEFAGFEIIDNEIQNKVLTVHLTWSSKLERANYPSITESKSIFKWLEQVVIPETIDWINEDELEDILGTEND</sequence>
<proteinExistence type="predicted"/>
<comment type="caution">
    <text evidence="1">The sequence shown here is derived from an EMBL/GenBank/DDBJ whole genome shotgun (WGS) entry which is preliminary data.</text>
</comment>
<organism evidence="1 2">
    <name type="scientific">Flammeovirga agarivorans</name>
    <dbReference type="NCBI Taxonomy" id="2726742"/>
    <lineage>
        <taxon>Bacteria</taxon>
        <taxon>Pseudomonadati</taxon>
        <taxon>Bacteroidota</taxon>
        <taxon>Cytophagia</taxon>
        <taxon>Cytophagales</taxon>
        <taxon>Flammeovirgaceae</taxon>
        <taxon>Flammeovirga</taxon>
    </lineage>
</organism>
<dbReference type="EMBL" id="JABAIL010000085">
    <property type="protein sequence ID" value="NLR95142.1"/>
    <property type="molecule type" value="Genomic_DNA"/>
</dbReference>
<name>A0A7X8SRL9_9BACT</name>
<accession>A0A7X8SRL9</accession>
<evidence type="ECO:0000313" key="1">
    <source>
        <dbReference type="EMBL" id="NLR95142.1"/>
    </source>
</evidence>